<evidence type="ECO:0000256" key="4">
    <source>
        <dbReference type="ARBA" id="ARBA00022842"/>
    </source>
</evidence>
<evidence type="ECO:0000256" key="5">
    <source>
        <dbReference type="RuleBase" id="RU003476"/>
    </source>
</evidence>
<reference evidence="7 8" key="1">
    <citation type="submission" date="2017-11" db="EMBL/GenBank/DDBJ databases">
        <title>Streptomyces carmine sp. nov., a novel actinomycete isolated from Sophora alopecuroides in Xinjiang, China.</title>
        <authorList>
            <person name="Wang Y."/>
            <person name="Luo X."/>
            <person name="Wan C."/>
            <person name="Zhang L."/>
        </authorList>
    </citation>
    <scope>NUCLEOTIDE SEQUENCE [LARGE SCALE GENOMIC DNA]</scope>
    <source>
        <strain evidence="7 8">TRM SA0054</strain>
    </source>
</reference>
<evidence type="ECO:0000313" key="7">
    <source>
        <dbReference type="EMBL" id="PJE97615.1"/>
    </source>
</evidence>
<evidence type="ECO:0000256" key="2">
    <source>
        <dbReference type="ARBA" id="ARBA00005582"/>
    </source>
</evidence>
<dbReference type="SUPFAM" id="SSF55811">
    <property type="entry name" value="Nudix"/>
    <property type="match status" value="1"/>
</dbReference>
<comment type="similarity">
    <text evidence="2 5">Belongs to the Nudix hydrolase family.</text>
</comment>
<dbReference type="RefSeq" id="WP_100201705.1">
    <property type="nucleotide sequence ID" value="NZ_PGGW01000039.1"/>
</dbReference>
<dbReference type="InterPro" id="IPR020476">
    <property type="entry name" value="Nudix_hydrolase"/>
</dbReference>
<dbReference type="PANTHER" id="PTHR43046">
    <property type="entry name" value="GDP-MANNOSE MANNOSYL HYDROLASE"/>
    <property type="match status" value="1"/>
</dbReference>
<keyword evidence="8" id="KW-1185">Reference proteome</keyword>
<feature type="domain" description="Nudix hydrolase" evidence="6">
    <location>
        <begin position="24"/>
        <end position="161"/>
    </location>
</feature>
<comment type="caution">
    <text evidence="7">The sequence shown here is derived from an EMBL/GenBank/DDBJ whole genome shotgun (WGS) entry which is preliminary data.</text>
</comment>
<proteinExistence type="inferred from homology"/>
<dbReference type="EMBL" id="PGGW01000039">
    <property type="protein sequence ID" value="PJE97615.1"/>
    <property type="molecule type" value="Genomic_DNA"/>
</dbReference>
<gene>
    <name evidence="7" type="ORF">CUT44_10740</name>
</gene>
<dbReference type="Proteomes" id="UP000230407">
    <property type="component" value="Unassembled WGS sequence"/>
</dbReference>
<accession>A0A2M8M088</accession>
<dbReference type="Pfam" id="PF00293">
    <property type="entry name" value="NUDIX"/>
    <property type="match status" value="1"/>
</dbReference>
<protein>
    <submittedName>
        <fullName evidence="7">NUDIX domain-containing protein</fullName>
    </submittedName>
</protein>
<dbReference type="InterPro" id="IPR000086">
    <property type="entry name" value="NUDIX_hydrolase_dom"/>
</dbReference>
<organism evidence="7 8">
    <name type="scientific">Streptomyces carminius</name>
    <dbReference type="NCBI Taxonomy" id="2665496"/>
    <lineage>
        <taxon>Bacteria</taxon>
        <taxon>Bacillati</taxon>
        <taxon>Actinomycetota</taxon>
        <taxon>Actinomycetes</taxon>
        <taxon>Kitasatosporales</taxon>
        <taxon>Streptomycetaceae</taxon>
        <taxon>Streptomyces</taxon>
    </lineage>
</organism>
<dbReference type="Gene3D" id="3.90.79.10">
    <property type="entry name" value="Nucleoside Triphosphate Pyrophosphohydrolase"/>
    <property type="match status" value="1"/>
</dbReference>
<sequence length="179" mass="19708">MTAASEKYAGIPFPMAQADYLATLPKATVYACLYITDTRGRPVQLRSVFRNRPWQLPGGNLDPGEDPHQAAVRETYEETGLRLAGPRPLLLAHYVRADPATAPLAKIGFCFDGGTLDEGQLAAIRLDPAEHDRWAAEDWPVWERLMGPEGYRRLTALEEARRTGRAGLLVSEPIPVEGA</sequence>
<name>A0A2M8M088_9ACTN</name>
<evidence type="ECO:0000313" key="8">
    <source>
        <dbReference type="Proteomes" id="UP000230407"/>
    </source>
</evidence>
<evidence type="ECO:0000256" key="1">
    <source>
        <dbReference type="ARBA" id="ARBA00001946"/>
    </source>
</evidence>
<dbReference type="GO" id="GO:0016787">
    <property type="term" value="F:hydrolase activity"/>
    <property type="evidence" value="ECO:0007669"/>
    <property type="project" value="UniProtKB-KW"/>
</dbReference>
<dbReference type="InterPro" id="IPR015797">
    <property type="entry name" value="NUDIX_hydrolase-like_dom_sf"/>
</dbReference>
<dbReference type="InterPro" id="IPR020084">
    <property type="entry name" value="NUDIX_hydrolase_CS"/>
</dbReference>
<dbReference type="PROSITE" id="PS51462">
    <property type="entry name" value="NUDIX"/>
    <property type="match status" value="1"/>
</dbReference>
<dbReference type="PRINTS" id="PR00502">
    <property type="entry name" value="NUDIXFAMILY"/>
</dbReference>
<dbReference type="AlphaFoldDB" id="A0A2M8M088"/>
<dbReference type="PANTHER" id="PTHR43046:SF12">
    <property type="entry name" value="GDP-MANNOSE MANNOSYL HYDROLASE"/>
    <property type="match status" value="1"/>
</dbReference>
<keyword evidence="4" id="KW-0460">Magnesium</keyword>
<evidence type="ECO:0000256" key="3">
    <source>
        <dbReference type="ARBA" id="ARBA00022801"/>
    </source>
</evidence>
<evidence type="ECO:0000259" key="6">
    <source>
        <dbReference type="PROSITE" id="PS51462"/>
    </source>
</evidence>
<keyword evidence="3 5" id="KW-0378">Hydrolase</keyword>
<comment type="cofactor">
    <cofactor evidence="1">
        <name>Mg(2+)</name>
        <dbReference type="ChEBI" id="CHEBI:18420"/>
    </cofactor>
</comment>
<dbReference type="PROSITE" id="PS00893">
    <property type="entry name" value="NUDIX_BOX"/>
    <property type="match status" value="1"/>
</dbReference>